<comment type="subcellular location">
    <subcellularLocation>
        <location evidence="1 8">Membrane</location>
        <topology evidence="1 8">Multi-pass membrane protein</topology>
    </subcellularLocation>
</comment>
<evidence type="ECO:0000256" key="5">
    <source>
        <dbReference type="ARBA" id="ARBA00022989"/>
    </source>
</evidence>
<comment type="similarity">
    <text evidence="2 8">Belongs to the ZIP transporter (TC 2.A.5) family.</text>
</comment>
<feature type="transmembrane region" description="Helical" evidence="8">
    <location>
        <begin position="111"/>
        <end position="133"/>
    </location>
</feature>
<evidence type="ECO:0000256" key="8">
    <source>
        <dbReference type="RuleBase" id="RU362088"/>
    </source>
</evidence>
<protein>
    <submittedName>
        <fullName evidence="10">Uncharacterized protein</fullName>
    </submittedName>
</protein>
<dbReference type="EMBL" id="JBBXJM010000007">
    <property type="protein sequence ID" value="KAL1405303.1"/>
    <property type="molecule type" value="Genomic_DNA"/>
</dbReference>
<dbReference type="PANTHER" id="PTHR11040:SF32">
    <property type="entry name" value="ZINC-REGULATED TRANSPORTER 1"/>
    <property type="match status" value="1"/>
</dbReference>
<dbReference type="Pfam" id="PF02535">
    <property type="entry name" value="Zip"/>
    <property type="match status" value="1"/>
</dbReference>
<dbReference type="GeneID" id="95989973"/>
<dbReference type="Proteomes" id="UP001565368">
    <property type="component" value="Unassembled WGS sequence"/>
</dbReference>
<evidence type="ECO:0000256" key="7">
    <source>
        <dbReference type="ARBA" id="ARBA00023136"/>
    </source>
</evidence>
<keyword evidence="6 8" id="KW-0406">Ion transport</keyword>
<dbReference type="InterPro" id="IPR003689">
    <property type="entry name" value="ZIP"/>
</dbReference>
<accession>A0ABR3PT50</accession>
<feature type="region of interest" description="Disordered" evidence="9">
    <location>
        <begin position="152"/>
        <end position="213"/>
    </location>
</feature>
<keyword evidence="11" id="KW-1185">Reference proteome</keyword>
<evidence type="ECO:0000256" key="1">
    <source>
        <dbReference type="ARBA" id="ARBA00004141"/>
    </source>
</evidence>
<feature type="transmembrane region" description="Helical" evidence="8">
    <location>
        <begin position="288"/>
        <end position="308"/>
    </location>
</feature>
<feature type="transmembrane region" description="Helical" evidence="8">
    <location>
        <begin position="361"/>
        <end position="381"/>
    </location>
</feature>
<sequence>MSSPAWAALHAAAVAQLDDAAPEDPCAASFSETHWGLRIGSIFIILATSLFGTFLPIFLRNASFVPRWAFEFAKFFGSGVIIATAFIHLLAPAFESLGSECLKGAWQDYTFAPAIAMIAVLFMFFAEVAAYRLGTKKLLRLGMAYSSHAEDATDAHAHSHQHDPPLDVDTSGPESGMHVHPSRSHTHADDAHLAEEKHRKDVESASSHSDILEHDPSSAEATAQLIAVAVLEFGVMLHSVVIGLTLAVSDGFIVLFVVIVFHQTFEGLGLGSRLSALSLPKKLGWARYAAAAIYAICTPVGIAVGLGIRQTYNGNGVAANIVSGILDAISAGILLYTGLVELLAHEILLNPRMMKSSDGKLTYVFLCICLGAGLMALLGRWA</sequence>
<organism evidence="10 11">
    <name type="scientific">Vanrija albida</name>
    <dbReference type="NCBI Taxonomy" id="181172"/>
    <lineage>
        <taxon>Eukaryota</taxon>
        <taxon>Fungi</taxon>
        <taxon>Dikarya</taxon>
        <taxon>Basidiomycota</taxon>
        <taxon>Agaricomycotina</taxon>
        <taxon>Tremellomycetes</taxon>
        <taxon>Trichosporonales</taxon>
        <taxon>Trichosporonaceae</taxon>
        <taxon>Vanrija</taxon>
    </lineage>
</organism>
<comment type="caution">
    <text evidence="10">The sequence shown here is derived from an EMBL/GenBank/DDBJ whole genome shotgun (WGS) entry which is preliminary data.</text>
</comment>
<feature type="transmembrane region" description="Helical" evidence="8">
    <location>
        <begin position="71"/>
        <end position="91"/>
    </location>
</feature>
<proteinExistence type="inferred from homology"/>
<gene>
    <name evidence="10" type="ORF">Q8F55_008930</name>
</gene>
<evidence type="ECO:0000313" key="11">
    <source>
        <dbReference type="Proteomes" id="UP001565368"/>
    </source>
</evidence>
<evidence type="ECO:0000256" key="3">
    <source>
        <dbReference type="ARBA" id="ARBA00022448"/>
    </source>
</evidence>
<dbReference type="NCBIfam" id="TIGR00820">
    <property type="entry name" value="zip"/>
    <property type="match status" value="1"/>
</dbReference>
<name>A0ABR3PT50_9TREE</name>
<feature type="transmembrane region" description="Helical" evidence="8">
    <location>
        <begin position="36"/>
        <end position="59"/>
    </location>
</feature>
<keyword evidence="5 8" id="KW-1133">Transmembrane helix</keyword>
<evidence type="ECO:0000256" key="4">
    <source>
        <dbReference type="ARBA" id="ARBA00022692"/>
    </source>
</evidence>
<feature type="compositionally biased region" description="Basic and acidic residues" evidence="9">
    <location>
        <begin position="152"/>
        <end position="165"/>
    </location>
</feature>
<keyword evidence="3 8" id="KW-0813">Transport</keyword>
<feature type="transmembrane region" description="Helical" evidence="8">
    <location>
        <begin position="328"/>
        <end position="349"/>
    </location>
</feature>
<dbReference type="InterPro" id="IPR004698">
    <property type="entry name" value="Zn/Fe_permease_fun/pln"/>
</dbReference>
<dbReference type="RefSeq" id="XP_069205247.1">
    <property type="nucleotide sequence ID" value="XM_069357310.1"/>
</dbReference>
<reference evidence="10 11" key="1">
    <citation type="submission" date="2023-08" db="EMBL/GenBank/DDBJ databases">
        <title>Annotated Genome Sequence of Vanrija albida AlHP1.</title>
        <authorList>
            <person name="Herzog R."/>
        </authorList>
    </citation>
    <scope>NUCLEOTIDE SEQUENCE [LARGE SCALE GENOMIC DNA]</scope>
    <source>
        <strain evidence="10 11">AlHP1</strain>
    </source>
</reference>
<keyword evidence="7 8" id="KW-0472">Membrane</keyword>
<keyword evidence="4 8" id="KW-0812">Transmembrane</keyword>
<dbReference type="PANTHER" id="PTHR11040">
    <property type="entry name" value="ZINC/IRON TRANSPORTER"/>
    <property type="match status" value="1"/>
</dbReference>
<evidence type="ECO:0000256" key="9">
    <source>
        <dbReference type="SAM" id="MobiDB-lite"/>
    </source>
</evidence>
<evidence type="ECO:0000256" key="6">
    <source>
        <dbReference type="ARBA" id="ARBA00023065"/>
    </source>
</evidence>
<evidence type="ECO:0000313" key="10">
    <source>
        <dbReference type="EMBL" id="KAL1405303.1"/>
    </source>
</evidence>
<evidence type="ECO:0000256" key="2">
    <source>
        <dbReference type="ARBA" id="ARBA00006939"/>
    </source>
</evidence>
<comment type="caution">
    <text evidence="8">Lacks conserved residue(s) required for the propagation of feature annotation.</text>
</comment>
<feature type="compositionally biased region" description="Basic and acidic residues" evidence="9">
    <location>
        <begin position="186"/>
        <end position="203"/>
    </location>
</feature>